<dbReference type="InterPro" id="IPR036291">
    <property type="entry name" value="NAD(P)-bd_dom_sf"/>
</dbReference>
<evidence type="ECO:0000256" key="2">
    <source>
        <dbReference type="ARBA" id="ARBA00022793"/>
    </source>
</evidence>
<comment type="cofactor">
    <cofactor evidence="1">
        <name>NAD(+)</name>
        <dbReference type="ChEBI" id="CHEBI:57540"/>
    </cofactor>
</comment>
<dbReference type="EMBL" id="BAAAQD010000047">
    <property type="protein sequence ID" value="GAA1571731.1"/>
    <property type="molecule type" value="Genomic_DNA"/>
</dbReference>
<evidence type="ECO:0000313" key="6">
    <source>
        <dbReference type="EMBL" id="GAA1571731.1"/>
    </source>
</evidence>
<reference evidence="6 7" key="1">
    <citation type="journal article" date="2019" name="Int. J. Syst. Evol. Microbiol.">
        <title>The Global Catalogue of Microorganisms (GCM) 10K type strain sequencing project: providing services to taxonomists for standard genome sequencing and annotation.</title>
        <authorList>
            <consortium name="The Broad Institute Genomics Platform"/>
            <consortium name="The Broad Institute Genome Sequencing Center for Infectious Disease"/>
            <person name="Wu L."/>
            <person name="Ma J."/>
        </authorList>
    </citation>
    <scope>NUCLEOTIDE SEQUENCE [LARGE SCALE GENOMIC DNA]</scope>
    <source>
        <strain evidence="6 7">JCM 15933</strain>
    </source>
</reference>
<dbReference type="InterPro" id="IPR044516">
    <property type="entry name" value="UXS-like"/>
</dbReference>
<dbReference type="PANTHER" id="PTHR43078:SF6">
    <property type="entry name" value="UDP-GLUCURONIC ACID DECARBOXYLASE 1"/>
    <property type="match status" value="1"/>
</dbReference>
<dbReference type="RefSeq" id="WP_344514487.1">
    <property type="nucleotide sequence ID" value="NZ_BAAAQD010000047.1"/>
</dbReference>
<comment type="caution">
    <text evidence="6">The sequence shown here is derived from an EMBL/GenBank/DDBJ whole genome shotgun (WGS) entry which is preliminary data.</text>
</comment>
<keyword evidence="4" id="KW-0456">Lyase</keyword>
<protein>
    <submittedName>
        <fullName evidence="6">SDR family NAD(P)-dependent oxidoreductase</fullName>
    </submittedName>
</protein>
<evidence type="ECO:0000256" key="4">
    <source>
        <dbReference type="ARBA" id="ARBA00023239"/>
    </source>
</evidence>
<proteinExistence type="predicted"/>
<dbReference type="PANTHER" id="PTHR43078">
    <property type="entry name" value="UDP-GLUCURONIC ACID DECARBOXYLASE-RELATED"/>
    <property type="match status" value="1"/>
</dbReference>
<evidence type="ECO:0000313" key="7">
    <source>
        <dbReference type="Proteomes" id="UP001501470"/>
    </source>
</evidence>
<keyword evidence="2" id="KW-0210">Decarboxylase</keyword>
<keyword evidence="3" id="KW-0520">NAD</keyword>
<organism evidence="6 7">
    <name type="scientific">Dactylosporangium maewongense</name>
    <dbReference type="NCBI Taxonomy" id="634393"/>
    <lineage>
        <taxon>Bacteria</taxon>
        <taxon>Bacillati</taxon>
        <taxon>Actinomycetota</taxon>
        <taxon>Actinomycetes</taxon>
        <taxon>Micromonosporales</taxon>
        <taxon>Micromonosporaceae</taxon>
        <taxon>Dactylosporangium</taxon>
    </lineage>
</organism>
<name>A0ABN2D729_9ACTN</name>
<evidence type="ECO:0000256" key="3">
    <source>
        <dbReference type="ARBA" id="ARBA00023027"/>
    </source>
</evidence>
<evidence type="ECO:0000259" key="5">
    <source>
        <dbReference type="Pfam" id="PF01370"/>
    </source>
</evidence>
<gene>
    <name evidence="6" type="ORF">GCM10009827_112100</name>
</gene>
<dbReference type="Proteomes" id="UP001501470">
    <property type="component" value="Unassembled WGS sequence"/>
</dbReference>
<dbReference type="SUPFAM" id="SSF51735">
    <property type="entry name" value="NAD(P)-binding Rossmann-fold domains"/>
    <property type="match status" value="1"/>
</dbReference>
<accession>A0ABN2D729</accession>
<dbReference type="Gene3D" id="3.40.50.720">
    <property type="entry name" value="NAD(P)-binding Rossmann-like Domain"/>
    <property type="match status" value="1"/>
</dbReference>
<evidence type="ECO:0000256" key="1">
    <source>
        <dbReference type="ARBA" id="ARBA00001911"/>
    </source>
</evidence>
<dbReference type="Pfam" id="PF01370">
    <property type="entry name" value="Epimerase"/>
    <property type="match status" value="1"/>
</dbReference>
<sequence>MPGTTPQPQTYLVTGGAGFIGSHLVEALLRRGDRVVVLDNFSSGRRANLAGVEGHPGLRVVQGSVLDELVVEDLVRQCDVVVHLAAAVGVRLIVEQPLASLTTNLRGCENVVEAAWRHRRAVLLTSSSEIYGKNSTGPLPEDADRILGSPSVVRWAYSTAKAVDEILLNAYHRERGLPTIIARLFNTVGPRQSAAYGMVIPRLARQAVAGHPLTVYGTGEQTRCFVHVADVVDALLRLLATPAAIGQTVNIGSSDEISIRRLADLVVAAAGSPSPIELIPYHEAYGSGFEDMHRRVPDTRRLRELTGWAPRRTLHDVLTAAIAEARAEAAAPVPQGQLVAS</sequence>
<dbReference type="InterPro" id="IPR001509">
    <property type="entry name" value="Epimerase_deHydtase"/>
</dbReference>
<keyword evidence="7" id="KW-1185">Reference proteome</keyword>
<feature type="domain" description="NAD-dependent epimerase/dehydratase" evidence="5">
    <location>
        <begin position="12"/>
        <end position="252"/>
    </location>
</feature>